<comment type="similarity">
    <text evidence="1">Belongs to the universal ribosomal protein uL13 family.</text>
</comment>
<dbReference type="GO" id="GO:0006412">
    <property type="term" value="P:translation"/>
    <property type="evidence" value="ECO:0007669"/>
    <property type="project" value="InterPro"/>
</dbReference>
<dbReference type="Gene3D" id="3.90.1180.10">
    <property type="entry name" value="Ribosomal protein L13"/>
    <property type="match status" value="1"/>
</dbReference>
<proteinExistence type="inferred from homology"/>
<sequence length="153" mass="17720">MTPFIKKKEIKNNWYLVNGENLIVGRLAAYLSKVLRGKNKAQFNPNQDNGDFVIVTNIEKIKFSGKKFKNKKYYRHTGYPGGIKETSPIKLKEKNKSQEILKLAVKRMLPGGPLAKKQLTKLKMYYGEKHPHSSQNPIEINFSKINKKNYIEH</sequence>
<accession>A0A382BG12</accession>
<dbReference type="SUPFAM" id="SSF52161">
    <property type="entry name" value="Ribosomal protein L13"/>
    <property type="match status" value="1"/>
</dbReference>
<reference evidence="4" key="1">
    <citation type="submission" date="2018-05" db="EMBL/GenBank/DDBJ databases">
        <authorList>
            <person name="Lanie J.A."/>
            <person name="Ng W.-L."/>
            <person name="Kazmierczak K.M."/>
            <person name="Andrzejewski T.M."/>
            <person name="Davidsen T.M."/>
            <person name="Wayne K.J."/>
            <person name="Tettelin H."/>
            <person name="Glass J.I."/>
            <person name="Rusch D."/>
            <person name="Podicherti R."/>
            <person name="Tsui H.-C.T."/>
            <person name="Winkler M.E."/>
        </authorList>
    </citation>
    <scope>NUCLEOTIDE SEQUENCE</scope>
</reference>
<organism evidence="4">
    <name type="scientific">marine metagenome</name>
    <dbReference type="NCBI Taxonomy" id="408172"/>
    <lineage>
        <taxon>unclassified sequences</taxon>
        <taxon>metagenomes</taxon>
        <taxon>ecological metagenomes</taxon>
    </lineage>
</organism>
<dbReference type="InterPro" id="IPR005822">
    <property type="entry name" value="Ribosomal_uL13"/>
</dbReference>
<dbReference type="PANTHER" id="PTHR11545:SF2">
    <property type="entry name" value="LARGE RIBOSOMAL SUBUNIT PROTEIN UL13M"/>
    <property type="match status" value="1"/>
</dbReference>
<dbReference type="GO" id="GO:0003729">
    <property type="term" value="F:mRNA binding"/>
    <property type="evidence" value="ECO:0007669"/>
    <property type="project" value="TreeGrafter"/>
</dbReference>
<dbReference type="Pfam" id="PF00572">
    <property type="entry name" value="Ribosomal_L13"/>
    <property type="match status" value="1"/>
</dbReference>
<evidence type="ECO:0000256" key="3">
    <source>
        <dbReference type="ARBA" id="ARBA00023274"/>
    </source>
</evidence>
<dbReference type="NCBIfam" id="TIGR01066">
    <property type="entry name" value="rplM_bact"/>
    <property type="match status" value="1"/>
</dbReference>
<gene>
    <name evidence="4" type="ORF">METZ01_LOCUS165438</name>
</gene>
<dbReference type="PANTHER" id="PTHR11545">
    <property type="entry name" value="RIBOSOMAL PROTEIN L13"/>
    <property type="match status" value="1"/>
</dbReference>
<dbReference type="InterPro" id="IPR005823">
    <property type="entry name" value="Ribosomal_uL13_bac-type"/>
</dbReference>
<dbReference type="AlphaFoldDB" id="A0A382BG12"/>
<dbReference type="CDD" id="cd00392">
    <property type="entry name" value="Ribosomal_L13"/>
    <property type="match status" value="1"/>
</dbReference>
<dbReference type="PIRSF" id="PIRSF002181">
    <property type="entry name" value="Ribosomal_L13"/>
    <property type="match status" value="1"/>
</dbReference>
<dbReference type="GO" id="GO:0022625">
    <property type="term" value="C:cytosolic large ribosomal subunit"/>
    <property type="evidence" value="ECO:0007669"/>
    <property type="project" value="TreeGrafter"/>
</dbReference>
<dbReference type="GO" id="GO:0017148">
    <property type="term" value="P:negative regulation of translation"/>
    <property type="evidence" value="ECO:0007669"/>
    <property type="project" value="TreeGrafter"/>
</dbReference>
<evidence type="ECO:0008006" key="5">
    <source>
        <dbReference type="Google" id="ProtNLM"/>
    </source>
</evidence>
<evidence type="ECO:0000256" key="2">
    <source>
        <dbReference type="ARBA" id="ARBA00022980"/>
    </source>
</evidence>
<dbReference type="HAMAP" id="MF_01366">
    <property type="entry name" value="Ribosomal_uL13"/>
    <property type="match status" value="1"/>
</dbReference>
<name>A0A382BG12_9ZZZZ</name>
<keyword evidence="3" id="KW-0687">Ribonucleoprotein</keyword>
<keyword evidence="2" id="KW-0689">Ribosomal protein</keyword>
<dbReference type="InterPro" id="IPR036899">
    <property type="entry name" value="Ribosomal_uL13_sf"/>
</dbReference>
<dbReference type="GO" id="GO:0003735">
    <property type="term" value="F:structural constituent of ribosome"/>
    <property type="evidence" value="ECO:0007669"/>
    <property type="project" value="InterPro"/>
</dbReference>
<evidence type="ECO:0000256" key="1">
    <source>
        <dbReference type="ARBA" id="ARBA00006227"/>
    </source>
</evidence>
<dbReference type="EMBL" id="UINC01029602">
    <property type="protein sequence ID" value="SVB12584.1"/>
    <property type="molecule type" value="Genomic_DNA"/>
</dbReference>
<evidence type="ECO:0000313" key="4">
    <source>
        <dbReference type="EMBL" id="SVB12584.1"/>
    </source>
</evidence>
<protein>
    <recommendedName>
        <fullName evidence="5">50S ribosomal protein L13</fullName>
    </recommendedName>
</protein>